<evidence type="ECO:0000256" key="2">
    <source>
        <dbReference type="ARBA" id="ARBA00022475"/>
    </source>
</evidence>
<sequence>MIELAVLAAFAAVICWGFGDFLIQKSVRRIGDIESLLFIGLIGIVILFPLALNDIGLLLEPQNLALIVLLGLATFIAAMLDLEALKQGKLSVIEVILEIELPITILFGIVFFKEFLTPLQLFVIILAFFGVVLMAVKKRHLKNIPKMFEKGVILGVFGAVAMGLINFLTAASSRQISPAMAIWGPYVVFSILCIFLIWKGHAFKKLELDWKKFSKPIIAMGVIDTLAWFFFAIAVFEGELGIITAITESYPAIGLFLGVYINKERIEKHQAFGAILALAASIALAMLL</sequence>
<dbReference type="InterPro" id="IPR000620">
    <property type="entry name" value="EamA_dom"/>
</dbReference>
<dbReference type="EMBL" id="DUFJ01000084">
    <property type="protein sequence ID" value="HIH33366.1"/>
    <property type="molecule type" value="Genomic_DNA"/>
</dbReference>
<reference evidence="9" key="1">
    <citation type="journal article" date="2020" name="bioRxiv">
        <title>A rank-normalized archaeal taxonomy based on genome phylogeny resolves widespread incomplete and uneven classifications.</title>
        <authorList>
            <person name="Rinke C."/>
            <person name="Chuvochina M."/>
            <person name="Mussig A.J."/>
            <person name="Chaumeil P.-A."/>
            <person name="Waite D.W."/>
            <person name="Whitman W.B."/>
            <person name="Parks D.H."/>
            <person name="Hugenholtz P."/>
        </authorList>
    </citation>
    <scope>NUCLEOTIDE SEQUENCE [LARGE SCALE GENOMIC DNA]</scope>
</reference>
<feature type="transmembrane region" description="Helical" evidence="6">
    <location>
        <begin position="118"/>
        <end position="136"/>
    </location>
</feature>
<keyword evidence="2" id="KW-1003">Cell membrane</keyword>
<evidence type="ECO:0000256" key="4">
    <source>
        <dbReference type="ARBA" id="ARBA00022989"/>
    </source>
</evidence>
<comment type="subcellular location">
    <subcellularLocation>
        <location evidence="1">Cell membrane</location>
        <topology evidence="1">Multi-pass membrane protein</topology>
    </subcellularLocation>
</comment>
<evidence type="ECO:0000256" key="1">
    <source>
        <dbReference type="ARBA" id="ARBA00004651"/>
    </source>
</evidence>
<name>A0A7J4L129_9ARCH</name>
<dbReference type="Proteomes" id="UP000527315">
    <property type="component" value="Unassembled WGS sequence"/>
</dbReference>
<feature type="transmembrane region" description="Helical" evidence="6">
    <location>
        <begin position="92"/>
        <end position="112"/>
    </location>
</feature>
<feature type="domain" description="EamA" evidence="7">
    <location>
        <begin position="5"/>
        <end position="135"/>
    </location>
</feature>
<dbReference type="GO" id="GO:0005886">
    <property type="term" value="C:plasma membrane"/>
    <property type="evidence" value="ECO:0007669"/>
    <property type="project" value="UniProtKB-SubCell"/>
</dbReference>
<dbReference type="InterPro" id="IPR050638">
    <property type="entry name" value="AA-Vitamin_Transporters"/>
</dbReference>
<feature type="domain" description="EamA" evidence="7">
    <location>
        <begin position="150"/>
        <end position="283"/>
    </location>
</feature>
<keyword evidence="3 6" id="KW-0812">Transmembrane</keyword>
<dbReference type="Gene3D" id="1.10.3730.20">
    <property type="match status" value="1"/>
</dbReference>
<feature type="transmembrane region" description="Helical" evidence="6">
    <location>
        <begin position="218"/>
        <end position="236"/>
    </location>
</feature>
<evidence type="ECO:0000256" key="3">
    <source>
        <dbReference type="ARBA" id="ARBA00022692"/>
    </source>
</evidence>
<gene>
    <name evidence="8" type="ORF">HA227_03875</name>
</gene>
<comment type="caution">
    <text evidence="8">The sequence shown here is derived from an EMBL/GenBank/DDBJ whole genome shotgun (WGS) entry which is preliminary data.</text>
</comment>
<dbReference type="PANTHER" id="PTHR32322:SF18">
    <property type="entry name" value="S-ADENOSYLMETHIONINE_S-ADENOSYLHOMOCYSTEINE TRANSPORTER"/>
    <property type="match status" value="1"/>
</dbReference>
<accession>A0A7J4L129</accession>
<evidence type="ECO:0000313" key="8">
    <source>
        <dbReference type="EMBL" id="HIH33366.1"/>
    </source>
</evidence>
<keyword evidence="5 6" id="KW-0472">Membrane</keyword>
<evidence type="ECO:0000313" key="9">
    <source>
        <dbReference type="Proteomes" id="UP000527315"/>
    </source>
</evidence>
<dbReference type="PANTHER" id="PTHR32322">
    <property type="entry name" value="INNER MEMBRANE TRANSPORTER"/>
    <property type="match status" value="1"/>
</dbReference>
<dbReference type="AlphaFoldDB" id="A0A7J4L129"/>
<evidence type="ECO:0000259" key="7">
    <source>
        <dbReference type="Pfam" id="PF00892"/>
    </source>
</evidence>
<dbReference type="InterPro" id="IPR037185">
    <property type="entry name" value="EmrE-like"/>
</dbReference>
<feature type="transmembrane region" description="Helical" evidence="6">
    <location>
        <begin position="180"/>
        <end position="198"/>
    </location>
</feature>
<evidence type="ECO:0000256" key="5">
    <source>
        <dbReference type="ARBA" id="ARBA00023136"/>
    </source>
</evidence>
<feature type="transmembrane region" description="Helical" evidence="6">
    <location>
        <begin position="6"/>
        <end position="23"/>
    </location>
</feature>
<feature type="transmembrane region" description="Helical" evidence="6">
    <location>
        <begin position="64"/>
        <end position="80"/>
    </location>
</feature>
<organism evidence="8 9">
    <name type="scientific">Candidatus Iainarchaeum sp</name>
    <dbReference type="NCBI Taxonomy" id="3101447"/>
    <lineage>
        <taxon>Archaea</taxon>
        <taxon>Candidatus Iainarchaeota</taxon>
        <taxon>Candidatus Iainarchaeia</taxon>
        <taxon>Candidatus Iainarchaeales</taxon>
        <taxon>Candidatus Iainarchaeaceae</taxon>
        <taxon>Candidatus Iainarchaeum</taxon>
    </lineage>
</organism>
<feature type="transmembrane region" description="Helical" evidence="6">
    <location>
        <begin position="242"/>
        <end position="262"/>
    </location>
</feature>
<keyword evidence="4 6" id="KW-1133">Transmembrane helix</keyword>
<protein>
    <submittedName>
        <fullName evidence="8">EamA family transporter</fullName>
    </submittedName>
</protein>
<feature type="transmembrane region" description="Helical" evidence="6">
    <location>
        <begin position="35"/>
        <end position="52"/>
    </location>
</feature>
<proteinExistence type="predicted"/>
<dbReference type="SUPFAM" id="SSF103481">
    <property type="entry name" value="Multidrug resistance efflux transporter EmrE"/>
    <property type="match status" value="2"/>
</dbReference>
<evidence type="ECO:0000256" key="6">
    <source>
        <dbReference type="SAM" id="Phobius"/>
    </source>
</evidence>
<feature type="transmembrane region" description="Helical" evidence="6">
    <location>
        <begin position="148"/>
        <end position="168"/>
    </location>
</feature>
<dbReference type="Pfam" id="PF00892">
    <property type="entry name" value="EamA"/>
    <property type="match status" value="2"/>
</dbReference>
<feature type="transmembrane region" description="Helical" evidence="6">
    <location>
        <begin position="269"/>
        <end position="287"/>
    </location>
</feature>